<feature type="domain" description="Response regulatory" evidence="2">
    <location>
        <begin position="11"/>
        <end position="139"/>
    </location>
</feature>
<evidence type="ECO:0000256" key="1">
    <source>
        <dbReference type="PROSITE-ProRule" id="PRU00169"/>
    </source>
</evidence>
<reference evidence="3 4" key="1">
    <citation type="submission" date="2024-04" db="EMBL/GenBank/DDBJ databases">
        <title>WGS of bacteria from Torrens River.</title>
        <authorList>
            <person name="Wyrsch E.R."/>
            <person name="Drigo B."/>
        </authorList>
    </citation>
    <scope>NUCLEOTIDE SEQUENCE [LARGE SCALE GENOMIC DNA]</scope>
    <source>
        <strain evidence="3 4">TWI391</strain>
    </source>
</reference>
<sequence>MGSTNTIKIRTVTLVDDNAILRVIFSNMIKSFPDFPLQINLFENALDALEYFENKKENLDPSSEIIFVDINMPFMTGWEMMDKLEEFGHDFLNLLNIYIISSSTSRTDREQIQDYPFIDGYILKPIDKLKLYELIRKLNNEA</sequence>
<dbReference type="RefSeq" id="WP_132772457.1">
    <property type="nucleotide sequence ID" value="NZ_JAOQNK010000001.1"/>
</dbReference>
<dbReference type="SMART" id="SM00448">
    <property type="entry name" value="REC"/>
    <property type="match status" value="1"/>
</dbReference>
<gene>
    <name evidence="3" type="ORF">ABE541_11980</name>
</gene>
<comment type="caution">
    <text evidence="3">The sequence shown here is derived from an EMBL/GenBank/DDBJ whole genome shotgun (WGS) entry which is preliminary data.</text>
</comment>
<dbReference type="SUPFAM" id="SSF52172">
    <property type="entry name" value="CheY-like"/>
    <property type="match status" value="1"/>
</dbReference>
<dbReference type="Gene3D" id="3.40.50.2300">
    <property type="match status" value="1"/>
</dbReference>
<keyword evidence="4" id="KW-1185">Reference proteome</keyword>
<feature type="modified residue" description="4-aspartylphosphate" evidence="1">
    <location>
        <position position="69"/>
    </location>
</feature>
<dbReference type="InterPro" id="IPR011006">
    <property type="entry name" value="CheY-like_superfamily"/>
</dbReference>
<dbReference type="PANTHER" id="PTHR43228">
    <property type="entry name" value="TWO-COMPONENT RESPONSE REGULATOR"/>
    <property type="match status" value="1"/>
</dbReference>
<organism evidence="3 4">
    <name type="scientific">Sphingobacterium kitahiroshimense</name>
    <dbReference type="NCBI Taxonomy" id="470446"/>
    <lineage>
        <taxon>Bacteria</taxon>
        <taxon>Pseudomonadati</taxon>
        <taxon>Bacteroidota</taxon>
        <taxon>Sphingobacteriia</taxon>
        <taxon>Sphingobacteriales</taxon>
        <taxon>Sphingobacteriaceae</taxon>
        <taxon>Sphingobacterium</taxon>
    </lineage>
</organism>
<evidence type="ECO:0000313" key="4">
    <source>
        <dbReference type="Proteomes" id="UP001409291"/>
    </source>
</evidence>
<protein>
    <submittedName>
        <fullName evidence="3">Response regulator</fullName>
    </submittedName>
</protein>
<dbReference type="PANTHER" id="PTHR43228:SF1">
    <property type="entry name" value="TWO-COMPONENT RESPONSE REGULATOR ARR22"/>
    <property type="match status" value="1"/>
</dbReference>
<dbReference type="Pfam" id="PF00072">
    <property type="entry name" value="Response_reg"/>
    <property type="match status" value="1"/>
</dbReference>
<accession>A0ABV0BTX8</accession>
<evidence type="ECO:0000259" key="2">
    <source>
        <dbReference type="PROSITE" id="PS50110"/>
    </source>
</evidence>
<dbReference type="PROSITE" id="PS50110">
    <property type="entry name" value="RESPONSE_REGULATORY"/>
    <property type="match status" value="1"/>
</dbReference>
<keyword evidence="1" id="KW-0597">Phosphoprotein</keyword>
<name>A0ABV0BTX8_9SPHI</name>
<dbReference type="InterPro" id="IPR001789">
    <property type="entry name" value="Sig_transdc_resp-reg_receiver"/>
</dbReference>
<dbReference type="EMBL" id="JBDJNQ010000005">
    <property type="protein sequence ID" value="MEN5377982.1"/>
    <property type="molecule type" value="Genomic_DNA"/>
</dbReference>
<proteinExistence type="predicted"/>
<dbReference type="InterPro" id="IPR052048">
    <property type="entry name" value="ST_Response_Regulator"/>
</dbReference>
<dbReference type="Proteomes" id="UP001409291">
    <property type="component" value="Unassembled WGS sequence"/>
</dbReference>
<evidence type="ECO:0000313" key="3">
    <source>
        <dbReference type="EMBL" id="MEN5377982.1"/>
    </source>
</evidence>